<evidence type="ECO:0000256" key="2">
    <source>
        <dbReference type="ARBA" id="ARBA00022485"/>
    </source>
</evidence>
<evidence type="ECO:0000259" key="8">
    <source>
        <dbReference type="Pfam" id="PF12801"/>
    </source>
</evidence>
<dbReference type="PROSITE" id="PS00198">
    <property type="entry name" value="4FE4S_FER_1"/>
    <property type="match status" value="1"/>
</dbReference>
<feature type="transmembrane region" description="Helical" evidence="7">
    <location>
        <begin position="12"/>
        <end position="30"/>
    </location>
</feature>
<gene>
    <name evidence="9" type="ORF">THC_1381</name>
</gene>
<dbReference type="GO" id="GO:0051539">
    <property type="term" value="F:4 iron, 4 sulfur cluster binding"/>
    <property type="evidence" value="ECO:0007669"/>
    <property type="project" value="UniProtKB-KW"/>
</dbReference>
<dbReference type="InterPro" id="IPR051684">
    <property type="entry name" value="Electron_Trans/Redox"/>
</dbReference>
<keyword evidence="10" id="KW-1185">Reference proteome</keyword>
<evidence type="ECO:0000256" key="6">
    <source>
        <dbReference type="ARBA" id="ARBA00023014"/>
    </source>
</evidence>
<dbReference type="PANTHER" id="PTHR30176:SF3">
    <property type="entry name" value="FERREDOXIN-TYPE PROTEIN NAPH"/>
    <property type="match status" value="1"/>
</dbReference>
<dbReference type="RefSeq" id="WP_068515243.1">
    <property type="nucleotide sequence ID" value="NZ_AP014945.1"/>
</dbReference>
<sequence>MKSFFVGKITLIRRFLQIGTWIFFFVVYYTSHRQSFFLGSFYSFKIGPIHIVDPYIYLTYLFRNLFKPDFYIFTIMGFFIPILIAFFLGRVFCSWVCPYNFLYEILEYLKTLFLKRKPLFYFMTSSRNKKIWLIIALFLGTFISPLPYYLLMPGLLSVLLHQLILHLYSLILFSTLLIITILVIDLFFKKRIWCNFICPTGIILGLAKWKRGLRVLKREDLTCKECALCSFECPLGLTPHLGNHLENCYNCGKCVDTCMALRKKENPLSFKIL</sequence>
<dbReference type="AlphaFoldDB" id="A0A0U5AIK3"/>
<evidence type="ECO:0000256" key="7">
    <source>
        <dbReference type="SAM" id="Phobius"/>
    </source>
</evidence>
<reference evidence="10" key="2">
    <citation type="journal article" date="2016" name="Int. J. Syst. Evol. Microbiol.">
        <title>Caldimicrobium thiodismutans sp. nov., a sulfur-disproportionating bacterium isolated from a hot spring.</title>
        <authorList>
            <person name="Kojima H."/>
            <person name="Umezawa K."/>
            <person name="Fukui M."/>
        </authorList>
    </citation>
    <scope>NUCLEOTIDE SEQUENCE [LARGE SCALE GENOMIC DNA]</scope>
    <source>
        <strain evidence="10">TF1</strain>
    </source>
</reference>
<dbReference type="PANTHER" id="PTHR30176">
    <property type="entry name" value="FERREDOXIN-TYPE PROTEIN NAPH"/>
    <property type="match status" value="1"/>
</dbReference>
<keyword evidence="3" id="KW-0479">Metal-binding</keyword>
<proteinExistence type="predicted"/>
<evidence type="ECO:0000256" key="5">
    <source>
        <dbReference type="ARBA" id="ARBA00023004"/>
    </source>
</evidence>
<protein>
    <submittedName>
        <fullName evidence="9">Nitrate reductase</fullName>
    </submittedName>
</protein>
<dbReference type="SUPFAM" id="SSF54862">
    <property type="entry name" value="4Fe-4S ferredoxins"/>
    <property type="match status" value="1"/>
</dbReference>
<dbReference type="EMBL" id="AP014945">
    <property type="protein sequence ID" value="BAU23747.1"/>
    <property type="molecule type" value="Genomic_DNA"/>
</dbReference>
<keyword evidence="4" id="KW-0249">Electron transport</keyword>
<feature type="domain" description="4Fe-4S ferredoxin-type" evidence="8">
    <location>
        <begin position="73"/>
        <end position="114"/>
    </location>
</feature>
<keyword evidence="5" id="KW-0408">Iron</keyword>
<feature type="transmembrane region" description="Helical" evidence="7">
    <location>
        <begin position="163"/>
        <end position="184"/>
    </location>
</feature>
<reference evidence="9 10" key="1">
    <citation type="journal article" date="2016" name="Int. J. Syst. Evol. Microbiol.">
        <title>Caldimicrobium thiodismutans sp. nov., a sulfur-disproportionating bacterium isolated from a hot spring, and emended description of the genus Caldimicrobium.</title>
        <authorList>
            <person name="Kojima H."/>
            <person name="Umezawa K."/>
            <person name="Fukui M."/>
        </authorList>
    </citation>
    <scope>NUCLEOTIDE SEQUENCE [LARGE SCALE GENOMIC DNA]</scope>
    <source>
        <strain evidence="9 10">TF1</strain>
    </source>
</reference>
<dbReference type="Pfam" id="PF12801">
    <property type="entry name" value="Fer4_5"/>
    <property type="match status" value="2"/>
</dbReference>
<dbReference type="InterPro" id="IPR017896">
    <property type="entry name" value="4Fe4S_Fe-S-bd"/>
</dbReference>
<dbReference type="STRING" id="1653476.THC_1381"/>
<name>A0A0U5AIK3_9BACT</name>
<dbReference type="KEGG" id="cthi:THC_1381"/>
<dbReference type="GO" id="GO:0005886">
    <property type="term" value="C:plasma membrane"/>
    <property type="evidence" value="ECO:0007669"/>
    <property type="project" value="TreeGrafter"/>
</dbReference>
<dbReference type="OrthoDB" id="9811700at2"/>
<keyword evidence="7" id="KW-1133">Transmembrane helix</keyword>
<feature type="transmembrane region" description="Helical" evidence="7">
    <location>
        <begin position="70"/>
        <end position="92"/>
    </location>
</feature>
<feature type="domain" description="4Fe-4S ferredoxin-type" evidence="8">
    <location>
        <begin position="173"/>
        <end position="210"/>
    </location>
</feature>
<dbReference type="InterPro" id="IPR017900">
    <property type="entry name" value="4Fe4S_Fe_S_CS"/>
</dbReference>
<organism evidence="9 10">
    <name type="scientific">Caldimicrobium thiodismutans</name>
    <dbReference type="NCBI Taxonomy" id="1653476"/>
    <lineage>
        <taxon>Bacteria</taxon>
        <taxon>Pseudomonadati</taxon>
        <taxon>Thermodesulfobacteriota</taxon>
        <taxon>Thermodesulfobacteria</taxon>
        <taxon>Thermodesulfobacteriales</taxon>
        <taxon>Thermodesulfobacteriaceae</taxon>
        <taxon>Caldimicrobium</taxon>
    </lineage>
</organism>
<keyword evidence="6" id="KW-0411">Iron-sulfur</keyword>
<evidence type="ECO:0000256" key="3">
    <source>
        <dbReference type="ARBA" id="ARBA00022723"/>
    </source>
</evidence>
<dbReference type="GO" id="GO:0046872">
    <property type="term" value="F:metal ion binding"/>
    <property type="evidence" value="ECO:0007669"/>
    <property type="project" value="UniProtKB-KW"/>
</dbReference>
<feature type="transmembrane region" description="Helical" evidence="7">
    <location>
        <begin position="131"/>
        <end position="151"/>
    </location>
</feature>
<dbReference type="Proteomes" id="UP000068196">
    <property type="component" value="Chromosome"/>
</dbReference>
<evidence type="ECO:0000256" key="1">
    <source>
        <dbReference type="ARBA" id="ARBA00022448"/>
    </source>
</evidence>
<keyword evidence="7" id="KW-0472">Membrane</keyword>
<accession>A0A0U5AIK3</accession>
<keyword evidence="7" id="KW-0812">Transmembrane</keyword>
<keyword evidence="2" id="KW-0004">4Fe-4S</keyword>
<keyword evidence="1" id="KW-0813">Transport</keyword>
<evidence type="ECO:0000313" key="9">
    <source>
        <dbReference type="EMBL" id="BAU23747.1"/>
    </source>
</evidence>
<evidence type="ECO:0000313" key="10">
    <source>
        <dbReference type="Proteomes" id="UP000068196"/>
    </source>
</evidence>
<feature type="transmembrane region" description="Helical" evidence="7">
    <location>
        <begin position="36"/>
        <end position="58"/>
    </location>
</feature>
<evidence type="ECO:0000256" key="4">
    <source>
        <dbReference type="ARBA" id="ARBA00022982"/>
    </source>
</evidence>